<dbReference type="SUPFAM" id="SSF46785">
    <property type="entry name" value="Winged helix' DNA-binding domain"/>
    <property type="match status" value="1"/>
</dbReference>
<reference evidence="4 5" key="1">
    <citation type="journal article" date="2020" name="Int. J. Syst. Evol. Microbiol.">
        <title>Reclassification of Streptomyces castelarensis and Streptomyces sporoclivatus as later heterotypic synonyms of Streptomyces antimycoticus.</title>
        <authorList>
            <person name="Komaki H."/>
            <person name="Tamura T."/>
        </authorList>
    </citation>
    <scope>NUCLEOTIDE SEQUENCE [LARGE SCALE GENOMIC DNA]</scope>
    <source>
        <strain evidence="4 5">NBRC 13459</strain>
    </source>
</reference>
<feature type="domain" description="HTH iclR-type" evidence="3">
    <location>
        <begin position="13"/>
        <end position="72"/>
    </location>
</feature>
<dbReference type="InterPro" id="IPR005471">
    <property type="entry name" value="Tscrpt_reg_IclR_N"/>
</dbReference>
<dbReference type="EMBL" id="BJHW01000001">
    <property type="protein sequence ID" value="GDY49453.1"/>
    <property type="molecule type" value="Genomic_DNA"/>
</dbReference>
<keyword evidence="5" id="KW-1185">Reference proteome</keyword>
<dbReference type="SUPFAM" id="SSF55781">
    <property type="entry name" value="GAF domain-like"/>
    <property type="match status" value="1"/>
</dbReference>
<dbReference type="Proteomes" id="UP000301309">
    <property type="component" value="Unassembled WGS sequence"/>
</dbReference>
<sequence length="260" mass="27748">MAITAPSMLPSSVGVLNKISVILAVLEKGPACLSAVVSETGLKRPTVHRLVLAMQELGLVQADEQGQFVVGPRLARLAMVAQHAMADREIRRELSALRATTGASVRLHQRYGDQRICVAEALRFRSAAGERTSVRAVAIAADPVSRVFLVWRRFSRDHGTGDDALACSRIRHRGWVQGADESGLVLAVAVCGRDGELAAVLSLSSPWQRTRRGGSYGCEVIKGAVEAAARIGARLSAQGATSPVKELEDRVRRVGPGSVE</sequence>
<dbReference type="GO" id="GO:0003677">
    <property type="term" value="F:DNA binding"/>
    <property type="evidence" value="ECO:0007669"/>
    <property type="project" value="InterPro"/>
</dbReference>
<dbReference type="Gene3D" id="1.10.10.10">
    <property type="entry name" value="Winged helix-like DNA-binding domain superfamily/Winged helix DNA-binding domain"/>
    <property type="match status" value="1"/>
</dbReference>
<comment type="caution">
    <text evidence="4">The sequence shown here is derived from an EMBL/GenBank/DDBJ whole genome shotgun (WGS) entry which is preliminary data.</text>
</comment>
<evidence type="ECO:0000259" key="3">
    <source>
        <dbReference type="PROSITE" id="PS51077"/>
    </source>
</evidence>
<dbReference type="InterPro" id="IPR029016">
    <property type="entry name" value="GAF-like_dom_sf"/>
</dbReference>
<accession>A0A4D4KUC9</accession>
<proteinExistence type="predicted"/>
<dbReference type="PANTHER" id="PTHR30136">
    <property type="entry name" value="HELIX-TURN-HELIX TRANSCRIPTIONAL REGULATOR, ICLR FAMILY"/>
    <property type="match status" value="1"/>
</dbReference>
<evidence type="ECO:0000256" key="1">
    <source>
        <dbReference type="ARBA" id="ARBA00023015"/>
    </source>
</evidence>
<organism evidence="4 5">
    <name type="scientific">Streptomyces violaceusniger</name>
    <dbReference type="NCBI Taxonomy" id="68280"/>
    <lineage>
        <taxon>Bacteria</taxon>
        <taxon>Bacillati</taxon>
        <taxon>Actinomycetota</taxon>
        <taxon>Actinomycetes</taxon>
        <taxon>Kitasatosporales</taxon>
        <taxon>Streptomycetaceae</taxon>
        <taxon>Streptomyces</taxon>
        <taxon>Streptomyces violaceusniger group</taxon>
    </lineage>
</organism>
<evidence type="ECO:0000256" key="2">
    <source>
        <dbReference type="ARBA" id="ARBA00023163"/>
    </source>
</evidence>
<dbReference type="GO" id="GO:0003700">
    <property type="term" value="F:DNA-binding transcription factor activity"/>
    <property type="evidence" value="ECO:0007669"/>
    <property type="project" value="TreeGrafter"/>
</dbReference>
<dbReference type="GO" id="GO:0045892">
    <property type="term" value="P:negative regulation of DNA-templated transcription"/>
    <property type="evidence" value="ECO:0007669"/>
    <property type="project" value="TreeGrafter"/>
</dbReference>
<dbReference type="InterPro" id="IPR050707">
    <property type="entry name" value="HTH_MetabolicPath_Reg"/>
</dbReference>
<dbReference type="InterPro" id="IPR036390">
    <property type="entry name" value="WH_DNA-bd_sf"/>
</dbReference>
<protein>
    <submittedName>
        <fullName evidence="4">IclR family transcriptional regulator</fullName>
    </submittedName>
</protein>
<name>A0A4D4KUC9_STRVO</name>
<evidence type="ECO:0000313" key="4">
    <source>
        <dbReference type="EMBL" id="GDY49453.1"/>
    </source>
</evidence>
<dbReference type="AlphaFoldDB" id="A0A4D4KUC9"/>
<dbReference type="Gene3D" id="3.30.450.40">
    <property type="match status" value="1"/>
</dbReference>
<keyword evidence="2" id="KW-0804">Transcription</keyword>
<gene>
    <name evidence="4" type="ORF">SVIO_000760</name>
</gene>
<dbReference type="SMART" id="SM00346">
    <property type="entry name" value="HTH_ICLR"/>
    <property type="match status" value="1"/>
</dbReference>
<keyword evidence="1" id="KW-0805">Transcription regulation</keyword>
<dbReference type="Pfam" id="PF09339">
    <property type="entry name" value="HTH_IclR"/>
    <property type="match status" value="1"/>
</dbReference>
<dbReference type="PANTHER" id="PTHR30136:SF39">
    <property type="entry name" value="TRANSCRIPTIONAL REGULATORY PROTEIN"/>
    <property type="match status" value="1"/>
</dbReference>
<evidence type="ECO:0000313" key="5">
    <source>
        <dbReference type="Proteomes" id="UP000301309"/>
    </source>
</evidence>
<dbReference type="InterPro" id="IPR036388">
    <property type="entry name" value="WH-like_DNA-bd_sf"/>
</dbReference>
<dbReference type="PROSITE" id="PS51077">
    <property type="entry name" value="HTH_ICLR"/>
    <property type="match status" value="1"/>
</dbReference>